<dbReference type="EMBL" id="JACHIR010000002">
    <property type="protein sequence ID" value="MBB5897254.1"/>
    <property type="molecule type" value="Genomic_DNA"/>
</dbReference>
<evidence type="ECO:0000256" key="5">
    <source>
        <dbReference type="ARBA" id="ARBA00022989"/>
    </source>
</evidence>
<feature type="transmembrane region" description="Helical" evidence="8">
    <location>
        <begin position="35"/>
        <end position="59"/>
    </location>
</feature>
<keyword evidence="3" id="KW-1003">Cell membrane</keyword>
<feature type="transmembrane region" description="Helical" evidence="8">
    <location>
        <begin position="321"/>
        <end position="346"/>
    </location>
</feature>
<feature type="transmembrane region" description="Helical" evidence="8">
    <location>
        <begin position="233"/>
        <end position="253"/>
    </location>
</feature>
<feature type="transmembrane region" description="Helical" evidence="8">
    <location>
        <begin position="100"/>
        <end position="119"/>
    </location>
</feature>
<sequence>MTQAITRTRADRGRHDTRPGAVAPSEARGRSGTAMLLLASVVVSLLAASSAPTPIYAIYQAEWGFSPITTTIVFGSYAVSVLAALLTVGKLSDHVGRKPVLLVTLLVEAATMIVLATAGGVPGLLVGRVIQGLATGAAVGAIGAMMLDIDAKRGQLANALTPGIGTATGAVLSALLVSFLPAPTHLVYYVLFALFLLQALGVVFIRETVTRAPGALASLKPEIALPRTVRSHLMAAAPVLFAAWALAGLYGALGPALLGKLIGGNNTILAGVLLLAFAGIASAMVLVFRSVSPTAVMLTGSIALFVGVAVTLAALGIGSVALFFVGTVIAGAGFGGGFQGGIRIVVPQVAPHERAGTLSLLYVVSYLGFGVPAVVAGVLTVHGPGLFGAAEIYGVAVMVLALLALAALVRARRTSVA</sequence>
<evidence type="ECO:0000256" key="8">
    <source>
        <dbReference type="SAM" id="Phobius"/>
    </source>
</evidence>
<dbReference type="InterPro" id="IPR050171">
    <property type="entry name" value="MFS_Transporters"/>
</dbReference>
<dbReference type="InterPro" id="IPR005829">
    <property type="entry name" value="Sugar_transporter_CS"/>
</dbReference>
<dbReference type="InterPro" id="IPR036259">
    <property type="entry name" value="MFS_trans_sf"/>
</dbReference>
<keyword evidence="2" id="KW-0813">Transport</keyword>
<evidence type="ECO:0000256" key="1">
    <source>
        <dbReference type="ARBA" id="ARBA00004651"/>
    </source>
</evidence>
<comment type="subcellular location">
    <subcellularLocation>
        <location evidence="1">Cell membrane</location>
        <topology evidence="1">Multi-pass membrane protein</topology>
    </subcellularLocation>
</comment>
<feature type="transmembrane region" description="Helical" evidence="8">
    <location>
        <begin position="295"/>
        <end position="315"/>
    </location>
</feature>
<feature type="domain" description="Major facilitator superfamily (MFS) profile" evidence="9">
    <location>
        <begin position="33"/>
        <end position="413"/>
    </location>
</feature>
<dbReference type="Proteomes" id="UP000585638">
    <property type="component" value="Unassembled WGS sequence"/>
</dbReference>
<keyword evidence="4 8" id="KW-0812">Transmembrane</keyword>
<feature type="transmembrane region" description="Helical" evidence="8">
    <location>
        <begin position="392"/>
        <end position="411"/>
    </location>
</feature>
<evidence type="ECO:0000313" key="10">
    <source>
        <dbReference type="EMBL" id="MBB5897254.1"/>
    </source>
</evidence>
<dbReference type="InterPro" id="IPR020846">
    <property type="entry name" value="MFS_dom"/>
</dbReference>
<dbReference type="AlphaFoldDB" id="A0A7W9KRA6"/>
<dbReference type="GO" id="GO:0022857">
    <property type="term" value="F:transmembrane transporter activity"/>
    <property type="evidence" value="ECO:0007669"/>
    <property type="project" value="InterPro"/>
</dbReference>
<proteinExistence type="predicted"/>
<feature type="transmembrane region" description="Helical" evidence="8">
    <location>
        <begin position="186"/>
        <end position="205"/>
    </location>
</feature>
<dbReference type="RefSeq" id="WP_184869701.1">
    <property type="nucleotide sequence ID" value="NZ_BAAAWY010000071.1"/>
</dbReference>
<feature type="transmembrane region" description="Helical" evidence="8">
    <location>
        <begin position="65"/>
        <end position="88"/>
    </location>
</feature>
<comment type="caution">
    <text evidence="10">The sequence shown here is derived from an EMBL/GenBank/DDBJ whole genome shotgun (WGS) entry which is preliminary data.</text>
</comment>
<evidence type="ECO:0000313" key="11">
    <source>
        <dbReference type="Proteomes" id="UP000585638"/>
    </source>
</evidence>
<dbReference type="PANTHER" id="PTHR23517:SF13">
    <property type="entry name" value="MAJOR FACILITATOR SUPERFAMILY MFS_1"/>
    <property type="match status" value="1"/>
</dbReference>
<organism evidence="10 11">
    <name type="scientific">Kutzneria kofuensis</name>
    <dbReference type="NCBI Taxonomy" id="103725"/>
    <lineage>
        <taxon>Bacteria</taxon>
        <taxon>Bacillati</taxon>
        <taxon>Actinomycetota</taxon>
        <taxon>Actinomycetes</taxon>
        <taxon>Pseudonocardiales</taxon>
        <taxon>Pseudonocardiaceae</taxon>
        <taxon>Kutzneria</taxon>
    </lineage>
</organism>
<feature type="compositionally biased region" description="Basic and acidic residues" evidence="7">
    <location>
        <begin position="8"/>
        <end position="18"/>
    </location>
</feature>
<dbReference type="GO" id="GO:0005886">
    <property type="term" value="C:plasma membrane"/>
    <property type="evidence" value="ECO:0007669"/>
    <property type="project" value="UniProtKB-SubCell"/>
</dbReference>
<accession>A0A7W9KRA6</accession>
<feature type="transmembrane region" description="Helical" evidence="8">
    <location>
        <begin position="358"/>
        <end position="380"/>
    </location>
</feature>
<dbReference type="Gene3D" id="1.20.1250.20">
    <property type="entry name" value="MFS general substrate transporter like domains"/>
    <property type="match status" value="1"/>
</dbReference>
<dbReference type="SUPFAM" id="SSF103473">
    <property type="entry name" value="MFS general substrate transporter"/>
    <property type="match status" value="1"/>
</dbReference>
<dbReference type="PROSITE" id="PS00216">
    <property type="entry name" value="SUGAR_TRANSPORT_1"/>
    <property type="match status" value="1"/>
</dbReference>
<evidence type="ECO:0000256" key="4">
    <source>
        <dbReference type="ARBA" id="ARBA00022692"/>
    </source>
</evidence>
<protein>
    <submittedName>
        <fullName evidence="10">MFS family permease</fullName>
    </submittedName>
</protein>
<evidence type="ECO:0000256" key="3">
    <source>
        <dbReference type="ARBA" id="ARBA00022475"/>
    </source>
</evidence>
<reference evidence="10 11" key="1">
    <citation type="submission" date="2020-08" db="EMBL/GenBank/DDBJ databases">
        <title>Sequencing the genomes of 1000 actinobacteria strains.</title>
        <authorList>
            <person name="Klenk H.-P."/>
        </authorList>
    </citation>
    <scope>NUCLEOTIDE SEQUENCE [LARGE SCALE GENOMIC DNA]</scope>
    <source>
        <strain evidence="10 11">DSM 43851</strain>
    </source>
</reference>
<dbReference type="PANTHER" id="PTHR23517">
    <property type="entry name" value="RESISTANCE PROTEIN MDTM, PUTATIVE-RELATED-RELATED"/>
    <property type="match status" value="1"/>
</dbReference>
<evidence type="ECO:0000256" key="7">
    <source>
        <dbReference type="SAM" id="MobiDB-lite"/>
    </source>
</evidence>
<evidence type="ECO:0000256" key="6">
    <source>
        <dbReference type="ARBA" id="ARBA00023136"/>
    </source>
</evidence>
<dbReference type="InterPro" id="IPR011701">
    <property type="entry name" value="MFS"/>
</dbReference>
<feature type="transmembrane region" description="Helical" evidence="8">
    <location>
        <begin position="159"/>
        <end position="180"/>
    </location>
</feature>
<name>A0A7W9KRA6_9PSEU</name>
<keyword evidence="6 8" id="KW-0472">Membrane</keyword>
<feature type="transmembrane region" description="Helical" evidence="8">
    <location>
        <begin position="268"/>
        <end position="288"/>
    </location>
</feature>
<evidence type="ECO:0000256" key="2">
    <source>
        <dbReference type="ARBA" id="ARBA00022448"/>
    </source>
</evidence>
<feature type="region of interest" description="Disordered" evidence="7">
    <location>
        <begin position="1"/>
        <end position="27"/>
    </location>
</feature>
<dbReference type="Pfam" id="PF07690">
    <property type="entry name" value="MFS_1"/>
    <property type="match status" value="1"/>
</dbReference>
<keyword evidence="5 8" id="KW-1133">Transmembrane helix</keyword>
<dbReference type="PROSITE" id="PS50850">
    <property type="entry name" value="MFS"/>
    <property type="match status" value="1"/>
</dbReference>
<evidence type="ECO:0000259" key="9">
    <source>
        <dbReference type="PROSITE" id="PS50850"/>
    </source>
</evidence>
<feature type="transmembrane region" description="Helical" evidence="8">
    <location>
        <begin position="125"/>
        <end position="147"/>
    </location>
</feature>
<keyword evidence="11" id="KW-1185">Reference proteome</keyword>
<gene>
    <name evidence="10" type="ORF">BJ998_008513</name>
</gene>